<evidence type="ECO:0000313" key="1">
    <source>
        <dbReference type="EMBL" id="KFL62567.1"/>
    </source>
</evidence>
<organism evidence="1 2">
    <name type="scientific">Trichophyton rubrum (strain ATCC MYA-4607 / CBS 118892)</name>
    <name type="common">Athlete's foot fungus</name>
    <dbReference type="NCBI Taxonomy" id="559305"/>
    <lineage>
        <taxon>Eukaryota</taxon>
        <taxon>Fungi</taxon>
        <taxon>Dikarya</taxon>
        <taxon>Ascomycota</taxon>
        <taxon>Pezizomycotina</taxon>
        <taxon>Eurotiomycetes</taxon>
        <taxon>Eurotiomycetidae</taxon>
        <taxon>Onygenales</taxon>
        <taxon>Arthrodermataceae</taxon>
        <taxon>Trichophyton</taxon>
    </lineage>
</organism>
<gene>
    <name evidence="1" type="ORF">TERG_12508</name>
</gene>
<dbReference type="HOGENOM" id="CLU_1908192_0_0_1"/>
<evidence type="ECO:0000313" key="2">
    <source>
        <dbReference type="Proteomes" id="UP000008864"/>
    </source>
</evidence>
<dbReference type="EMBL" id="GG700656">
    <property type="protein sequence ID" value="KFL62567.1"/>
    <property type="molecule type" value="Genomic_DNA"/>
</dbReference>
<keyword evidence="2" id="KW-1185">Reference proteome</keyword>
<reference evidence="2" key="1">
    <citation type="journal article" date="2012" name="MBio">
        <title>Comparative genome analysis of Trichophyton rubrum and related dermatophytes reveals candidate genes involved in infection.</title>
        <authorList>
            <person name="Martinez D.A."/>
            <person name="Oliver B.G."/>
            <person name="Graeser Y."/>
            <person name="Goldberg J.M."/>
            <person name="Li W."/>
            <person name="Martinez-Rossi N.M."/>
            <person name="Monod M."/>
            <person name="Shelest E."/>
            <person name="Barton R.C."/>
            <person name="Birch E."/>
            <person name="Brakhage A.A."/>
            <person name="Chen Z."/>
            <person name="Gurr S.J."/>
            <person name="Heiman D."/>
            <person name="Heitman J."/>
            <person name="Kosti I."/>
            <person name="Rossi A."/>
            <person name="Saif S."/>
            <person name="Samalova M."/>
            <person name="Saunders C.W."/>
            <person name="Shea T."/>
            <person name="Summerbell R.C."/>
            <person name="Xu J."/>
            <person name="Young S."/>
            <person name="Zeng Q."/>
            <person name="Birren B.W."/>
            <person name="Cuomo C.A."/>
            <person name="White T.C."/>
        </authorList>
    </citation>
    <scope>NUCLEOTIDE SEQUENCE [LARGE SCALE GENOMIC DNA]</scope>
    <source>
        <strain evidence="2">ATCC MYA-4607 / CBS 118892</strain>
    </source>
</reference>
<proteinExistence type="predicted"/>
<dbReference type="VEuPathDB" id="FungiDB:TERG_12508"/>
<dbReference type="RefSeq" id="XP_047607125.1">
    <property type="nucleotide sequence ID" value="XM_047751455.1"/>
</dbReference>
<dbReference type="AlphaFoldDB" id="A0A080WNX9"/>
<name>A0A080WNX9_TRIRC</name>
<accession>A0A080WNX9</accession>
<dbReference type="GeneID" id="71777683"/>
<sequence>MKKAVSIDSHFRAYSRKVIINVWCVKASRLRAYLWNRRHIFVHIGIGSHETGSFGCTRAQLLQLKLRLSKLPLKILNLPWIMLEKKKTKIERSSYNGTNLIDDMRRFVSFVKRHLTLRLEHSVQLDESEASHC</sequence>
<dbReference type="Proteomes" id="UP000008864">
    <property type="component" value="Unassembled WGS sequence"/>
</dbReference>
<protein>
    <submittedName>
        <fullName evidence="1">Uncharacterized protein</fullName>
    </submittedName>
</protein>
<dbReference type="InParanoid" id="A0A080WNX9"/>